<evidence type="ECO:0000313" key="12">
    <source>
        <dbReference type="EMBL" id="VDO50438.1"/>
    </source>
</evidence>
<proteinExistence type="inferred from homology"/>
<name>A0A183LBK0_9TREM</name>
<evidence type="ECO:0000256" key="3">
    <source>
        <dbReference type="ARBA" id="ARBA00022461"/>
    </source>
</evidence>
<evidence type="ECO:0000256" key="8">
    <source>
        <dbReference type="ARBA" id="ARBA00023136"/>
    </source>
</evidence>
<protein>
    <submittedName>
        <fullName evidence="12">Uncharacterized protein</fullName>
    </submittedName>
</protein>
<dbReference type="AlphaFoldDB" id="A0A183LBK0"/>
<dbReference type="GO" id="GO:0005886">
    <property type="term" value="C:plasma membrane"/>
    <property type="evidence" value="ECO:0007669"/>
    <property type="project" value="TreeGrafter"/>
</dbReference>
<organism evidence="12 13">
    <name type="scientific">Schistosoma margrebowiei</name>
    <dbReference type="NCBI Taxonomy" id="48269"/>
    <lineage>
        <taxon>Eukaryota</taxon>
        <taxon>Metazoa</taxon>
        <taxon>Spiralia</taxon>
        <taxon>Lophotrochozoa</taxon>
        <taxon>Platyhelminthes</taxon>
        <taxon>Trematoda</taxon>
        <taxon>Digenea</taxon>
        <taxon>Strigeidida</taxon>
        <taxon>Schistosomatoidea</taxon>
        <taxon>Schistosomatidae</taxon>
        <taxon>Schistosoma</taxon>
    </lineage>
</organism>
<sequence length="392" mass="46424">MRIYSHMSVFEDNCTLLNGYHIKRLSHHQYLNCYTFEPININAANETTFLSLIVGMGPRDKDINIQQAFLPDVFEQARGLRVVIHETGTMPDLEKNGIHVEPVHQQIEIMNHCHCIYVMHPRLILPSKTLPYCGQLWPYLNQTEFIKKILCLNKYLNNSIKQKYDGHMCFPRCEFYDYESTTSVTKWRAYPWQLYWLRVQNYATQSLIHYHNQYPLNNITYTNSFKLWEFYLNYNNLTNLPRKSELLKYNNNNNNNNNNHTYSDIFTLLPNWPPEYLDLDSEDFAYVILKRKSHSTIEKTEKLILNLYVLISRIGGLCSLTIGLTAAFFVELFEFCYLLYNNNNNNIQLKITSKTTKNLIKTKKKSISLNELKQIDEKYSCLQHHLNTPMEH</sequence>
<evidence type="ECO:0000256" key="6">
    <source>
        <dbReference type="ARBA" id="ARBA00023053"/>
    </source>
</evidence>
<evidence type="ECO:0000313" key="13">
    <source>
        <dbReference type="Proteomes" id="UP000277204"/>
    </source>
</evidence>
<dbReference type="GO" id="GO:0015280">
    <property type="term" value="F:ligand-gated sodium channel activity"/>
    <property type="evidence" value="ECO:0007669"/>
    <property type="project" value="TreeGrafter"/>
</dbReference>
<keyword evidence="7 11" id="KW-0406">Ion transport</keyword>
<dbReference type="PANTHER" id="PTHR11690:SF248">
    <property type="entry name" value="PICKPOCKET 17, ISOFORM A"/>
    <property type="match status" value="1"/>
</dbReference>
<keyword evidence="10 11" id="KW-0407">Ion channel</keyword>
<keyword evidence="5" id="KW-1133">Transmembrane helix</keyword>
<keyword evidence="4 11" id="KW-0812">Transmembrane</keyword>
<dbReference type="Gene3D" id="2.60.470.10">
    <property type="entry name" value="Acid-sensing ion channels like domains"/>
    <property type="match status" value="1"/>
</dbReference>
<dbReference type="PANTHER" id="PTHR11690">
    <property type="entry name" value="AMILORIDE-SENSITIVE SODIUM CHANNEL-RELATED"/>
    <property type="match status" value="1"/>
</dbReference>
<keyword evidence="6" id="KW-0915">Sodium</keyword>
<dbReference type="InterPro" id="IPR001873">
    <property type="entry name" value="ENaC"/>
</dbReference>
<keyword evidence="8" id="KW-0472">Membrane</keyword>
<dbReference type="Pfam" id="PF00858">
    <property type="entry name" value="ASC"/>
    <property type="match status" value="1"/>
</dbReference>
<evidence type="ECO:0000256" key="5">
    <source>
        <dbReference type="ARBA" id="ARBA00022989"/>
    </source>
</evidence>
<evidence type="ECO:0000256" key="10">
    <source>
        <dbReference type="ARBA" id="ARBA00023303"/>
    </source>
</evidence>
<evidence type="ECO:0000256" key="9">
    <source>
        <dbReference type="ARBA" id="ARBA00023201"/>
    </source>
</evidence>
<dbReference type="EMBL" id="UZAI01000248">
    <property type="protein sequence ID" value="VDO50438.1"/>
    <property type="molecule type" value="Genomic_DNA"/>
</dbReference>
<evidence type="ECO:0000256" key="1">
    <source>
        <dbReference type="ARBA" id="ARBA00004141"/>
    </source>
</evidence>
<keyword evidence="3 11" id="KW-0894">Sodium channel</keyword>
<reference evidence="12 13" key="1">
    <citation type="submission" date="2018-11" db="EMBL/GenBank/DDBJ databases">
        <authorList>
            <consortium name="Pathogen Informatics"/>
        </authorList>
    </citation>
    <scope>NUCLEOTIDE SEQUENCE [LARGE SCALE GENOMIC DNA]</scope>
    <source>
        <strain evidence="12 13">Zambia</strain>
    </source>
</reference>
<comment type="similarity">
    <text evidence="11">Belongs to the amiloride-sensitive sodium channel (TC 1.A.6) family.</text>
</comment>
<keyword evidence="2 11" id="KW-0813">Transport</keyword>
<keyword evidence="13" id="KW-1185">Reference proteome</keyword>
<evidence type="ECO:0000256" key="11">
    <source>
        <dbReference type="RuleBase" id="RU000679"/>
    </source>
</evidence>
<dbReference type="PRINTS" id="PR01078">
    <property type="entry name" value="AMINACHANNEL"/>
</dbReference>
<dbReference type="Proteomes" id="UP000277204">
    <property type="component" value="Unassembled WGS sequence"/>
</dbReference>
<gene>
    <name evidence="12" type="ORF">SMRZ_LOCUS1175</name>
</gene>
<accession>A0A183LBK0</accession>
<evidence type="ECO:0000256" key="4">
    <source>
        <dbReference type="ARBA" id="ARBA00022692"/>
    </source>
</evidence>
<comment type="subcellular location">
    <subcellularLocation>
        <location evidence="1">Membrane</location>
        <topology evidence="1">Multi-pass membrane protein</topology>
    </subcellularLocation>
</comment>
<dbReference type="STRING" id="48269.A0A183LBK0"/>
<evidence type="ECO:0000256" key="2">
    <source>
        <dbReference type="ARBA" id="ARBA00022448"/>
    </source>
</evidence>
<keyword evidence="9 11" id="KW-0739">Sodium transport</keyword>
<evidence type="ECO:0000256" key="7">
    <source>
        <dbReference type="ARBA" id="ARBA00023065"/>
    </source>
</evidence>